<dbReference type="OrthoDB" id="3318646at2"/>
<proteinExistence type="inferred from homology"/>
<dbReference type="PANTHER" id="PTHR28037">
    <property type="entry name" value="ALCOHOL O-ACETYLTRANSFERASE 1-RELATED"/>
    <property type="match status" value="1"/>
</dbReference>
<evidence type="ECO:0000256" key="5">
    <source>
        <dbReference type="ARBA" id="ARBA00012866"/>
    </source>
</evidence>
<evidence type="ECO:0000256" key="4">
    <source>
        <dbReference type="ARBA" id="ARBA00006558"/>
    </source>
</evidence>
<comment type="catalytic activity">
    <reaction evidence="1">
        <text>2 a mycocerosyl-[mycocerosic acid synthase] + a phthiocerol = a dimycocerosyl phthiocerol + 2 holo-[mycocerosic acid synthase].</text>
        <dbReference type="EC" id="2.3.1.282"/>
    </reaction>
</comment>
<feature type="domain" description="Phthiocerol/phthiodiolone dimycocerosyl transferase C-terminal" evidence="13">
    <location>
        <begin position="222"/>
        <end position="408"/>
    </location>
</feature>
<dbReference type="InterPro" id="IPR031641">
    <property type="entry name" value="PapA_C"/>
</dbReference>
<comment type="catalytic activity">
    <reaction evidence="3">
        <text>2 a mycocerosyl-[mycocerosic acid synthase] + a phthiodiolone = a dimycocerosyl phthiodiolone + 2 holo-[mycocerosic acid synthase].</text>
        <dbReference type="EC" id="2.3.1.282"/>
    </reaction>
</comment>
<evidence type="ECO:0000256" key="10">
    <source>
        <dbReference type="ARBA" id="ARBA00030465"/>
    </source>
</evidence>
<keyword evidence="7" id="KW-0444">Lipid biosynthesis</keyword>
<dbReference type="Gene3D" id="3.30.559.10">
    <property type="entry name" value="Chloramphenicol acetyltransferase-like domain"/>
    <property type="match status" value="1"/>
</dbReference>
<gene>
    <name evidence="14" type="ORF">DFR70_104143</name>
</gene>
<evidence type="ECO:0000259" key="13">
    <source>
        <dbReference type="Pfam" id="PF16911"/>
    </source>
</evidence>
<evidence type="ECO:0000256" key="6">
    <source>
        <dbReference type="ARBA" id="ARBA00013449"/>
    </source>
</evidence>
<dbReference type="Pfam" id="PF16911">
    <property type="entry name" value="PapA_C"/>
    <property type="match status" value="1"/>
</dbReference>
<dbReference type="Gene3D" id="3.30.559.30">
    <property type="entry name" value="Nonribosomal peptide synthetase, condensation domain"/>
    <property type="match status" value="1"/>
</dbReference>
<keyword evidence="9" id="KW-0012">Acyltransferase</keyword>
<evidence type="ECO:0000256" key="7">
    <source>
        <dbReference type="ARBA" id="ARBA00022516"/>
    </source>
</evidence>
<evidence type="ECO:0000256" key="8">
    <source>
        <dbReference type="ARBA" id="ARBA00022679"/>
    </source>
</evidence>
<protein>
    <recommendedName>
        <fullName evidence="6">Phthiocerol/phthiodiolone dimycocerosyl transferase</fullName>
        <ecNumber evidence="5">2.3.1.282</ecNumber>
    </recommendedName>
    <alternativeName>
        <fullName evidence="12">Acyltransferase PapA5</fullName>
    </alternativeName>
    <alternativeName>
        <fullName evidence="10">Phthiocerol/phthiodiolone O-acyltransferase</fullName>
    </alternativeName>
    <alternativeName>
        <fullName evidence="11">Polyketide synthase-associated protein A5</fullName>
    </alternativeName>
</protein>
<organism evidence="14 15">
    <name type="scientific">Nocardia tenerifensis</name>
    <dbReference type="NCBI Taxonomy" id="228006"/>
    <lineage>
        <taxon>Bacteria</taxon>
        <taxon>Bacillati</taxon>
        <taxon>Actinomycetota</taxon>
        <taxon>Actinomycetes</taxon>
        <taxon>Mycobacteriales</taxon>
        <taxon>Nocardiaceae</taxon>
        <taxon>Nocardia</taxon>
    </lineage>
</organism>
<dbReference type="PANTHER" id="PTHR28037:SF1">
    <property type="entry name" value="ALCOHOL O-ACETYLTRANSFERASE 1-RELATED"/>
    <property type="match status" value="1"/>
</dbReference>
<evidence type="ECO:0000256" key="2">
    <source>
        <dbReference type="ARBA" id="ARBA00000625"/>
    </source>
</evidence>
<accession>A0A318K5V2</accession>
<evidence type="ECO:0000256" key="1">
    <source>
        <dbReference type="ARBA" id="ARBA00000026"/>
    </source>
</evidence>
<dbReference type="EMBL" id="QJKF01000004">
    <property type="protein sequence ID" value="PXX65082.1"/>
    <property type="molecule type" value="Genomic_DNA"/>
</dbReference>
<sequence length="454" mass="48107">MVDAMTAQRPISPFESTFFGTGTKLGSVPTAGMPLFIGSTVHGAFDLEILRLVLAELAAAHPLLRSTVVTEADGTRHFRRDDDYRPRLDIADGDESDYLRLVNGPRDWSDGLFRAQLLRSGEREQLVLVIHHGVSDGRSAFALLAQLWRRYTAHIAGTPLPVHDSAQSLPAAVDTRLAEVFSDAEIAEFLELVRAGMAMIDPAAAPRQLPDDGDGVGDDPLGRFAVRRIELDAAETAALVDSARAQGISVNSLLAGAALVAFRRQIDSGTGALPLMCGHAVDVRGELTPPVAASTMANFASGVGTPAEVEPDHSPFDLGLLVTAGMRAAVERREAARFLLAAQRVTDPAVAAAFAAPPTLAISNIGRLPGYSTPPGVRHIRDDVFAMGPGMPPKLTVFTVGDRLTVQVEHDTAYHSRAQMGELTLALLEQLGRCAATRSSAGHPSVAQSSAARS</sequence>
<dbReference type="InterPro" id="IPR052058">
    <property type="entry name" value="Alcohol_O-acetyltransferase"/>
</dbReference>
<comment type="catalytic activity">
    <reaction evidence="2">
        <text>2 a mycocerosyl-[mycocerosic acid synthase] + a phenolphthiocerol = a dimycocerosyl phenolphthiocerol + 2 holo-[mycocerosic acid synthase].</text>
        <dbReference type="EC" id="2.3.1.282"/>
    </reaction>
</comment>
<dbReference type="SUPFAM" id="SSF52777">
    <property type="entry name" value="CoA-dependent acyltransferases"/>
    <property type="match status" value="2"/>
</dbReference>
<evidence type="ECO:0000313" key="14">
    <source>
        <dbReference type="EMBL" id="PXX65082.1"/>
    </source>
</evidence>
<dbReference type="Proteomes" id="UP000247569">
    <property type="component" value="Unassembled WGS sequence"/>
</dbReference>
<keyword evidence="8" id="KW-0808">Transferase</keyword>
<evidence type="ECO:0000256" key="12">
    <source>
        <dbReference type="ARBA" id="ARBA00033407"/>
    </source>
</evidence>
<evidence type="ECO:0000313" key="15">
    <source>
        <dbReference type="Proteomes" id="UP000247569"/>
    </source>
</evidence>
<dbReference type="GO" id="GO:0016746">
    <property type="term" value="F:acyltransferase activity"/>
    <property type="evidence" value="ECO:0007669"/>
    <property type="project" value="UniProtKB-KW"/>
</dbReference>
<dbReference type="AlphaFoldDB" id="A0A318K5V2"/>
<dbReference type="InterPro" id="IPR023213">
    <property type="entry name" value="CAT-like_dom_sf"/>
</dbReference>
<keyword evidence="15" id="KW-1185">Reference proteome</keyword>
<reference evidence="14 15" key="1">
    <citation type="submission" date="2018-05" db="EMBL/GenBank/DDBJ databases">
        <title>Genomic Encyclopedia of Type Strains, Phase IV (KMG-IV): sequencing the most valuable type-strain genomes for metagenomic binning, comparative biology and taxonomic classification.</title>
        <authorList>
            <person name="Goeker M."/>
        </authorList>
    </citation>
    <scope>NUCLEOTIDE SEQUENCE [LARGE SCALE GENOMIC DNA]</scope>
    <source>
        <strain evidence="14 15">DSM 44704</strain>
    </source>
</reference>
<dbReference type="EC" id="2.3.1.282" evidence="5"/>
<keyword evidence="7" id="KW-0443">Lipid metabolism</keyword>
<evidence type="ECO:0000256" key="9">
    <source>
        <dbReference type="ARBA" id="ARBA00023315"/>
    </source>
</evidence>
<comment type="similarity">
    <text evidence="4">Belongs to the acyltransferase PapA5 family.</text>
</comment>
<evidence type="ECO:0000256" key="3">
    <source>
        <dbReference type="ARBA" id="ARBA00001907"/>
    </source>
</evidence>
<comment type="caution">
    <text evidence="14">The sequence shown here is derived from an EMBL/GenBank/DDBJ whole genome shotgun (WGS) entry which is preliminary data.</text>
</comment>
<evidence type="ECO:0000256" key="11">
    <source>
        <dbReference type="ARBA" id="ARBA00032317"/>
    </source>
</evidence>
<name>A0A318K5V2_9NOCA</name>